<feature type="transmembrane region" description="Helical" evidence="11">
    <location>
        <begin position="87"/>
        <end position="103"/>
    </location>
</feature>
<proteinExistence type="predicted"/>
<dbReference type="Proteomes" id="UP000593567">
    <property type="component" value="Unassembled WGS sequence"/>
</dbReference>
<keyword evidence="5 11" id="KW-1133">Transmembrane helix</keyword>
<evidence type="ECO:0000256" key="5">
    <source>
        <dbReference type="ARBA" id="ARBA00022989"/>
    </source>
</evidence>
<evidence type="ECO:0000313" key="13">
    <source>
        <dbReference type="Proteomes" id="UP000593567"/>
    </source>
</evidence>
<dbReference type="GO" id="GO:0005886">
    <property type="term" value="C:plasma membrane"/>
    <property type="evidence" value="ECO:0007669"/>
    <property type="project" value="TreeGrafter"/>
</dbReference>
<evidence type="ECO:0000256" key="6">
    <source>
        <dbReference type="ARBA" id="ARBA00023053"/>
    </source>
</evidence>
<dbReference type="InterPro" id="IPR001873">
    <property type="entry name" value="ENaC"/>
</dbReference>
<evidence type="ECO:0000256" key="8">
    <source>
        <dbReference type="ARBA" id="ARBA00023136"/>
    </source>
</evidence>
<dbReference type="PANTHER" id="PTHR11690:SF300">
    <property type="entry name" value="PICKPOCKET PROTEIN 19"/>
    <property type="match status" value="1"/>
</dbReference>
<keyword evidence="2" id="KW-0813">Transport</keyword>
<reference evidence="12" key="1">
    <citation type="submission" date="2020-06" db="EMBL/GenBank/DDBJ databases">
        <title>Draft genome of Bugula neritina, a colonial animal packing powerful symbionts and potential medicines.</title>
        <authorList>
            <person name="Rayko M."/>
        </authorList>
    </citation>
    <scope>NUCLEOTIDE SEQUENCE [LARGE SCALE GENOMIC DNA]</scope>
    <source>
        <strain evidence="12">Kwan_BN1</strain>
    </source>
</reference>
<accession>A0A7J7IX47</accession>
<keyword evidence="4 11" id="KW-0812">Transmembrane</keyword>
<evidence type="ECO:0000256" key="7">
    <source>
        <dbReference type="ARBA" id="ARBA00023065"/>
    </source>
</evidence>
<dbReference type="PANTHER" id="PTHR11690">
    <property type="entry name" value="AMILORIDE-SENSITIVE SODIUM CHANNEL-RELATED"/>
    <property type="match status" value="1"/>
</dbReference>
<keyword evidence="8 11" id="KW-0472">Membrane</keyword>
<comment type="subcellular location">
    <subcellularLocation>
        <location evidence="1">Membrane</location>
        <topology evidence="1">Multi-pass membrane protein</topology>
    </subcellularLocation>
</comment>
<protein>
    <submittedName>
        <fullName evidence="12">Uncharacterized protein</fullName>
    </submittedName>
</protein>
<keyword evidence="6" id="KW-0915">Sodium</keyword>
<keyword evidence="10" id="KW-0407">Ion channel</keyword>
<dbReference type="GO" id="GO:0015280">
    <property type="term" value="F:ligand-gated sodium channel activity"/>
    <property type="evidence" value="ECO:0007669"/>
    <property type="project" value="TreeGrafter"/>
</dbReference>
<evidence type="ECO:0000256" key="9">
    <source>
        <dbReference type="ARBA" id="ARBA00023201"/>
    </source>
</evidence>
<evidence type="ECO:0000256" key="1">
    <source>
        <dbReference type="ARBA" id="ARBA00004141"/>
    </source>
</evidence>
<sequence>MDTLTHEYYIGPFSYSEGFSIAIHEPGEIPLVSELSYGLKTGAETIMTLHKKIYSIGDIYFLFLFIRLKDNLHQQMTTKQTVLIQRIYPILYITTALTLTLPATMSVRYLMYSTSVVVSTSFILVSEFLADSKHLKGCDCTSACNEVQYTAKVSSYTFPSDTFVEEKEGYFNTSVGGTIGVATGASLLTLVEILEFIMMSVARVVSRRFDNKTPVKAFKNTVEDIQTEKPQLTADQAVVDNTDNWAREKFKSYDNLRLT</sequence>
<keyword evidence="9" id="KW-0739">Sodium transport</keyword>
<evidence type="ECO:0000256" key="10">
    <source>
        <dbReference type="ARBA" id="ARBA00023303"/>
    </source>
</evidence>
<dbReference type="EMBL" id="VXIV02003301">
    <property type="protein sequence ID" value="KAF6018493.1"/>
    <property type="molecule type" value="Genomic_DNA"/>
</dbReference>
<keyword evidence="7" id="KW-0406">Ion transport</keyword>
<gene>
    <name evidence="12" type="ORF">EB796_023197</name>
</gene>
<dbReference type="AlphaFoldDB" id="A0A7J7IX47"/>
<keyword evidence="13" id="KW-1185">Reference proteome</keyword>
<feature type="transmembrane region" description="Helical" evidence="11">
    <location>
        <begin position="49"/>
        <end position="66"/>
    </location>
</feature>
<organism evidence="12 13">
    <name type="scientific">Bugula neritina</name>
    <name type="common">Brown bryozoan</name>
    <name type="synonym">Sertularia neritina</name>
    <dbReference type="NCBI Taxonomy" id="10212"/>
    <lineage>
        <taxon>Eukaryota</taxon>
        <taxon>Metazoa</taxon>
        <taxon>Spiralia</taxon>
        <taxon>Lophotrochozoa</taxon>
        <taxon>Bryozoa</taxon>
        <taxon>Gymnolaemata</taxon>
        <taxon>Cheilostomatida</taxon>
        <taxon>Flustrina</taxon>
        <taxon>Buguloidea</taxon>
        <taxon>Bugulidae</taxon>
        <taxon>Bugula</taxon>
    </lineage>
</organism>
<evidence type="ECO:0000256" key="2">
    <source>
        <dbReference type="ARBA" id="ARBA00022448"/>
    </source>
</evidence>
<name>A0A7J7IX47_BUGNE</name>
<comment type="caution">
    <text evidence="12">The sequence shown here is derived from an EMBL/GenBank/DDBJ whole genome shotgun (WGS) entry which is preliminary data.</text>
</comment>
<keyword evidence="3" id="KW-0894">Sodium channel</keyword>
<evidence type="ECO:0000256" key="3">
    <source>
        <dbReference type="ARBA" id="ARBA00022461"/>
    </source>
</evidence>
<evidence type="ECO:0000313" key="12">
    <source>
        <dbReference type="EMBL" id="KAF6018493.1"/>
    </source>
</evidence>
<evidence type="ECO:0000256" key="4">
    <source>
        <dbReference type="ARBA" id="ARBA00022692"/>
    </source>
</evidence>
<evidence type="ECO:0000256" key="11">
    <source>
        <dbReference type="SAM" id="Phobius"/>
    </source>
</evidence>